<dbReference type="InterPro" id="IPR051132">
    <property type="entry name" value="3-5_Exonuclease_domain"/>
</dbReference>
<gene>
    <name evidence="4" type="ORF">A7U60_g5593</name>
</gene>
<evidence type="ECO:0000256" key="2">
    <source>
        <dbReference type="ARBA" id="ARBA00022801"/>
    </source>
</evidence>
<keyword evidence="1" id="KW-0540">Nuclease</keyword>
<accession>A0A9Q5HWF1</accession>
<dbReference type="SUPFAM" id="SSF53098">
    <property type="entry name" value="Ribonuclease H-like"/>
    <property type="match status" value="1"/>
</dbReference>
<evidence type="ECO:0000256" key="1">
    <source>
        <dbReference type="ARBA" id="ARBA00022722"/>
    </source>
</evidence>
<organism evidence="4 5">
    <name type="scientific">Sanghuangporus baumii</name>
    <name type="common">Phellinus baumii</name>
    <dbReference type="NCBI Taxonomy" id="108892"/>
    <lineage>
        <taxon>Eukaryota</taxon>
        <taxon>Fungi</taxon>
        <taxon>Dikarya</taxon>
        <taxon>Basidiomycota</taxon>
        <taxon>Agaricomycotina</taxon>
        <taxon>Agaricomycetes</taxon>
        <taxon>Hymenochaetales</taxon>
        <taxon>Hymenochaetaceae</taxon>
        <taxon>Sanghuangporus</taxon>
    </lineage>
</organism>
<dbReference type="GO" id="GO:0008408">
    <property type="term" value="F:3'-5' exonuclease activity"/>
    <property type="evidence" value="ECO:0007669"/>
    <property type="project" value="InterPro"/>
</dbReference>
<dbReference type="OrthoDB" id="18193at2759"/>
<evidence type="ECO:0000313" key="4">
    <source>
        <dbReference type="EMBL" id="OCB87266.1"/>
    </source>
</evidence>
<reference evidence="4" key="1">
    <citation type="submission" date="2016-06" db="EMBL/GenBank/DDBJ databases">
        <title>Draft Genome sequence of the fungus Inonotus baumii.</title>
        <authorList>
            <person name="Zhu H."/>
            <person name="Lin W."/>
        </authorList>
    </citation>
    <scope>NUCLEOTIDE SEQUENCE</scope>
    <source>
        <strain evidence="4">821</strain>
    </source>
</reference>
<feature type="domain" description="3'-5' exonuclease" evidence="3">
    <location>
        <begin position="42"/>
        <end position="238"/>
    </location>
</feature>
<dbReference type="Gene3D" id="3.30.420.10">
    <property type="entry name" value="Ribonuclease H-like superfamily/Ribonuclease H"/>
    <property type="match status" value="1"/>
</dbReference>
<dbReference type="InterPro" id="IPR036397">
    <property type="entry name" value="RNaseH_sf"/>
</dbReference>
<dbReference type="Proteomes" id="UP000757232">
    <property type="component" value="Unassembled WGS sequence"/>
</dbReference>
<keyword evidence="2" id="KW-0378">Hydrolase</keyword>
<keyword evidence="5" id="KW-1185">Reference proteome</keyword>
<dbReference type="PANTHER" id="PTHR13620:SF104">
    <property type="entry name" value="EXONUCLEASE 3'-5' DOMAIN-CONTAINING PROTEIN 2"/>
    <property type="match status" value="1"/>
</dbReference>
<dbReference type="InterPro" id="IPR002562">
    <property type="entry name" value="3'-5'_exonuclease_dom"/>
</dbReference>
<dbReference type="CDD" id="cd06141">
    <property type="entry name" value="WRN_exo"/>
    <property type="match status" value="1"/>
</dbReference>
<dbReference type="GO" id="GO:0005634">
    <property type="term" value="C:nucleus"/>
    <property type="evidence" value="ECO:0007669"/>
    <property type="project" value="TreeGrafter"/>
</dbReference>
<dbReference type="GO" id="GO:0005737">
    <property type="term" value="C:cytoplasm"/>
    <property type="evidence" value="ECO:0007669"/>
    <property type="project" value="TreeGrafter"/>
</dbReference>
<dbReference type="GO" id="GO:0006139">
    <property type="term" value="P:nucleobase-containing compound metabolic process"/>
    <property type="evidence" value="ECO:0007669"/>
    <property type="project" value="InterPro"/>
</dbReference>
<dbReference type="Pfam" id="PF01612">
    <property type="entry name" value="DNA_pol_A_exo1"/>
    <property type="match status" value="1"/>
</dbReference>
<name>A0A9Q5HWF1_SANBA</name>
<protein>
    <recommendedName>
        <fullName evidence="3">3'-5' exonuclease domain-containing protein</fullName>
    </recommendedName>
</protein>
<dbReference type="PANTHER" id="PTHR13620">
    <property type="entry name" value="3-5 EXONUCLEASE"/>
    <property type="match status" value="1"/>
</dbReference>
<dbReference type="GO" id="GO:0003676">
    <property type="term" value="F:nucleic acid binding"/>
    <property type="evidence" value="ECO:0007669"/>
    <property type="project" value="InterPro"/>
</dbReference>
<evidence type="ECO:0000313" key="5">
    <source>
        <dbReference type="Proteomes" id="UP000757232"/>
    </source>
</evidence>
<dbReference type="AlphaFoldDB" id="A0A9Q5HWF1"/>
<dbReference type="EMBL" id="LNZH02000193">
    <property type="protein sequence ID" value="OCB87266.1"/>
    <property type="molecule type" value="Genomic_DNA"/>
</dbReference>
<sequence>MSRLTYPSTKDRFSVFDFAEDTPFDFAEDTPYTVRAADVMYITTLEDVEPAVFRLVSSSPGYIGFDLEKGGPSRSVATLQIATSDVVLVIQTAMFSESLPPKTLPSCLVDLLNNPEIEKVGVGIRSDAMCLKRDFDVDVMACVELSYAAKCVEAAWPSRKVPLRRRLQTPRWWFSPPKIRPFAHEIALAELTKHFLEVKLDKTRGAKDWTRELTESELDYAACNADTGYMLYSHLWRKPHFTGLPQSKYRFDIVGGKAMLNAICGENLVSQVCHRANIDLTLWEARQC</sequence>
<comment type="caution">
    <text evidence="4">The sequence shown here is derived from an EMBL/GenBank/DDBJ whole genome shotgun (WGS) entry which is preliminary data.</text>
</comment>
<proteinExistence type="predicted"/>
<dbReference type="InterPro" id="IPR012337">
    <property type="entry name" value="RNaseH-like_sf"/>
</dbReference>
<evidence type="ECO:0000259" key="3">
    <source>
        <dbReference type="Pfam" id="PF01612"/>
    </source>
</evidence>